<dbReference type="PANTHER" id="PTHR34773">
    <property type="entry name" value="FLAGELLAR SECRETION CHAPERONE FLIS"/>
    <property type="match status" value="1"/>
</dbReference>
<gene>
    <name evidence="6" type="ORF">EJ913_22060</name>
</gene>
<keyword evidence="3" id="KW-0963">Cytoplasm</keyword>
<dbReference type="AlphaFoldDB" id="A0A433J3N3"/>
<dbReference type="Gene3D" id="1.20.120.340">
    <property type="entry name" value="Flagellar protein FliS"/>
    <property type="match status" value="1"/>
</dbReference>
<evidence type="ECO:0000256" key="4">
    <source>
        <dbReference type="ARBA" id="ARBA00022795"/>
    </source>
</evidence>
<reference evidence="6 7" key="1">
    <citation type="submission" date="2018-12" db="EMBL/GenBank/DDBJ databases">
        <authorList>
            <person name="Yang Y."/>
        </authorList>
    </citation>
    <scope>NUCLEOTIDE SEQUENCE [LARGE SCALE GENOMIC DNA]</scope>
    <source>
        <strain evidence="6 7">GSF71</strain>
    </source>
</reference>
<dbReference type="SUPFAM" id="SSF101116">
    <property type="entry name" value="Flagellar export chaperone FliS"/>
    <property type="match status" value="1"/>
</dbReference>
<accession>A0A433J3N3</accession>
<dbReference type="GO" id="GO:0005829">
    <property type="term" value="C:cytosol"/>
    <property type="evidence" value="ECO:0007669"/>
    <property type="project" value="UniProtKB-SubCell"/>
</dbReference>
<dbReference type="InterPro" id="IPR036584">
    <property type="entry name" value="FliS_sf"/>
</dbReference>
<comment type="subcellular location">
    <subcellularLocation>
        <location evidence="1">Cytoplasm</location>
        <location evidence="1">Cytosol</location>
    </subcellularLocation>
</comment>
<keyword evidence="6" id="KW-0282">Flagellum</keyword>
<name>A0A433J3N3_9PROT</name>
<dbReference type="OrthoDB" id="7365405at2"/>
<evidence type="ECO:0000256" key="5">
    <source>
        <dbReference type="ARBA" id="ARBA00023186"/>
    </source>
</evidence>
<evidence type="ECO:0000256" key="2">
    <source>
        <dbReference type="ARBA" id="ARBA00008787"/>
    </source>
</evidence>
<dbReference type="Proteomes" id="UP000280346">
    <property type="component" value="Unassembled WGS sequence"/>
</dbReference>
<proteinExistence type="inferred from homology"/>
<dbReference type="RefSeq" id="WP_127001922.1">
    <property type="nucleotide sequence ID" value="NZ_CP173194.1"/>
</dbReference>
<keyword evidence="5" id="KW-0143">Chaperone</keyword>
<dbReference type="EMBL" id="RZIJ01000020">
    <property type="protein sequence ID" value="RUQ66520.1"/>
    <property type="molecule type" value="Genomic_DNA"/>
</dbReference>
<comment type="similarity">
    <text evidence="2">Belongs to the FliS family.</text>
</comment>
<keyword evidence="4" id="KW-1005">Bacterial flagellum biogenesis</keyword>
<dbReference type="GO" id="GO:0071973">
    <property type="term" value="P:bacterial-type flagellum-dependent cell motility"/>
    <property type="evidence" value="ECO:0007669"/>
    <property type="project" value="TreeGrafter"/>
</dbReference>
<organism evidence="6 7">
    <name type="scientific">Azospirillum doebereinerae</name>
    <dbReference type="NCBI Taxonomy" id="92933"/>
    <lineage>
        <taxon>Bacteria</taxon>
        <taxon>Pseudomonadati</taxon>
        <taxon>Pseudomonadota</taxon>
        <taxon>Alphaproteobacteria</taxon>
        <taxon>Rhodospirillales</taxon>
        <taxon>Azospirillaceae</taxon>
        <taxon>Azospirillum</taxon>
    </lineage>
</organism>
<protein>
    <submittedName>
        <fullName evidence="6">Flagellar protein FliS</fullName>
    </submittedName>
</protein>
<keyword evidence="7" id="KW-1185">Reference proteome</keyword>
<keyword evidence="6" id="KW-0966">Cell projection</keyword>
<keyword evidence="6" id="KW-0969">Cilium</keyword>
<evidence type="ECO:0000256" key="1">
    <source>
        <dbReference type="ARBA" id="ARBA00004514"/>
    </source>
</evidence>
<evidence type="ECO:0000313" key="6">
    <source>
        <dbReference type="EMBL" id="RUQ66520.1"/>
    </source>
</evidence>
<dbReference type="CDD" id="cd16098">
    <property type="entry name" value="FliS"/>
    <property type="match status" value="1"/>
</dbReference>
<dbReference type="InterPro" id="IPR003713">
    <property type="entry name" value="FliS"/>
</dbReference>
<evidence type="ECO:0000313" key="7">
    <source>
        <dbReference type="Proteomes" id="UP000280346"/>
    </source>
</evidence>
<dbReference type="Pfam" id="PF02561">
    <property type="entry name" value="FliS"/>
    <property type="match status" value="1"/>
</dbReference>
<comment type="caution">
    <text evidence="6">The sequence shown here is derived from an EMBL/GenBank/DDBJ whole genome shotgun (WGS) entry which is preliminary data.</text>
</comment>
<dbReference type="GO" id="GO:0044780">
    <property type="term" value="P:bacterial-type flagellum assembly"/>
    <property type="evidence" value="ECO:0007669"/>
    <property type="project" value="InterPro"/>
</dbReference>
<dbReference type="PANTHER" id="PTHR34773:SF1">
    <property type="entry name" value="FLAGELLAR SECRETION CHAPERONE FLIS"/>
    <property type="match status" value="1"/>
</dbReference>
<sequence length="159" mass="17089">MRNPFLNKAISAYATANSAVPPLVAVVRLYERAMVHLHAARDAAAQGRFEAHHEAVNRAVMIFAGLDSILIFDKYEDVAQTLRRFYHRLIVQAGSAASRRDPVAACDSLIRQLSFMLKAWQAIAAERGVASTVAGASAKGPHASVVGRTMDHAHGGLSA</sequence>
<evidence type="ECO:0000256" key="3">
    <source>
        <dbReference type="ARBA" id="ARBA00022490"/>
    </source>
</evidence>